<dbReference type="EMBL" id="PQNY01000009">
    <property type="protein sequence ID" value="POS01635.1"/>
    <property type="molecule type" value="Genomic_DNA"/>
</dbReference>
<name>A0A2S4N7D6_9FLAO</name>
<dbReference type="NCBIfam" id="TIGR02117">
    <property type="entry name" value="chp_urease_rgn"/>
    <property type="match status" value="1"/>
</dbReference>
<keyword evidence="2" id="KW-1185">Reference proteome</keyword>
<dbReference type="RefSeq" id="WP_103726228.1">
    <property type="nucleotide sequence ID" value="NZ_PQNY01000009.1"/>
</dbReference>
<reference evidence="1 2" key="1">
    <citation type="submission" date="2018-01" db="EMBL/GenBank/DDBJ databases">
        <title>Genomic Encyclopedia of Type Strains, Phase I: the one thousand microbial genomes (KMG-I) project.</title>
        <authorList>
            <person name="Goeker M."/>
        </authorList>
    </citation>
    <scope>NUCLEOTIDE SEQUENCE [LARGE SCALE GENOMIC DNA]</scope>
    <source>
        <strain evidence="1 2">DSM 17960</strain>
    </source>
</reference>
<dbReference type="Pfam" id="PF09601">
    <property type="entry name" value="DUF2459"/>
    <property type="match status" value="1"/>
</dbReference>
<accession>A0A2S4N7D6</accession>
<proteinExistence type="predicted"/>
<dbReference type="AlphaFoldDB" id="A0A2S4N7D6"/>
<gene>
    <name evidence="1" type="ORF">Q361_10995</name>
</gene>
<protein>
    <submittedName>
        <fullName evidence="1">Uncharacterized protein (TIGR02117 family)</fullName>
    </submittedName>
</protein>
<dbReference type="InterPro" id="IPR011727">
    <property type="entry name" value="CHP02117"/>
</dbReference>
<comment type="caution">
    <text evidence="1">The sequence shown here is derived from an EMBL/GenBank/DDBJ whole genome shotgun (WGS) entry which is preliminary data.</text>
</comment>
<organism evidence="1 2">
    <name type="scientific">Flavobacterium croceum DSM 17960</name>
    <dbReference type="NCBI Taxonomy" id="1121886"/>
    <lineage>
        <taxon>Bacteria</taxon>
        <taxon>Pseudomonadati</taxon>
        <taxon>Bacteroidota</taxon>
        <taxon>Flavobacteriia</taxon>
        <taxon>Flavobacteriales</taxon>
        <taxon>Flavobacteriaceae</taxon>
        <taxon>Flavobacterium</taxon>
    </lineage>
</organism>
<evidence type="ECO:0000313" key="2">
    <source>
        <dbReference type="Proteomes" id="UP000237056"/>
    </source>
</evidence>
<dbReference type="OrthoDB" id="211174at2"/>
<evidence type="ECO:0000313" key="1">
    <source>
        <dbReference type="EMBL" id="POS01635.1"/>
    </source>
</evidence>
<dbReference type="Proteomes" id="UP000237056">
    <property type="component" value="Unassembled WGS sequence"/>
</dbReference>
<sequence length="223" mass="25137">MKYILKSLKIIGYLLLFLVSYAAIVTLISKITVNSDCVKPNQGVTIYIKSNGVHTDIVVPVKNNIKNWNEVISINHTQQPDTTAQYVGLGWGDKGFYLDTPTWADLKVSTALKAVSGFNTTAIHATFYKKLQENQNCKKVVMSTNDYEKLVLYIEDSFQIQREKALLIPTKSVYGTNDAFYEAKGHYSLFYTCNSWANQALKAAHQKAALWTISDTGIFCHYQ</sequence>